<dbReference type="AlphaFoldDB" id="A0A1L5F5W2"/>
<dbReference type="EMBL" id="CP018335">
    <property type="protein sequence ID" value="APM38382.1"/>
    <property type="molecule type" value="Genomic_DNA"/>
</dbReference>
<dbReference type="GO" id="GO:0032259">
    <property type="term" value="P:methylation"/>
    <property type="evidence" value="ECO:0007669"/>
    <property type="project" value="UniProtKB-KW"/>
</dbReference>
<proteinExistence type="predicted"/>
<keyword evidence="2" id="KW-0808">Transferase</keyword>
<dbReference type="RefSeq" id="WP_073538055.1">
    <property type="nucleotide sequence ID" value="NZ_CP018335.1"/>
</dbReference>
<dbReference type="CDD" id="cd02440">
    <property type="entry name" value="AdoMet_MTases"/>
    <property type="match status" value="1"/>
</dbReference>
<dbReference type="PANTHER" id="PTHR43861">
    <property type="entry name" value="TRANS-ACONITATE 2-METHYLTRANSFERASE-RELATED"/>
    <property type="match status" value="1"/>
</dbReference>
<evidence type="ECO:0000313" key="2">
    <source>
        <dbReference type="EMBL" id="APM38382.1"/>
    </source>
</evidence>
<evidence type="ECO:0000313" key="3">
    <source>
        <dbReference type="Proteomes" id="UP000184604"/>
    </source>
</evidence>
<name>A0A1L5F5W2_CLOKL</name>
<dbReference type="Proteomes" id="UP000184604">
    <property type="component" value="Chromosome"/>
</dbReference>
<dbReference type="Pfam" id="PF08241">
    <property type="entry name" value="Methyltransf_11"/>
    <property type="match status" value="1"/>
</dbReference>
<reference evidence="2 3" key="1">
    <citation type="submission" date="2016-12" db="EMBL/GenBank/DDBJ databases">
        <title>Complete genome sequence of Clostridium kluyveri JZZ isolated from the pit mud of a Chinese flavor liquor-making factory.</title>
        <authorList>
            <person name="Wang Y."/>
        </authorList>
    </citation>
    <scope>NUCLEOTIDE SEQUENCE [LARGE SCALE GENOMIC DNA]</scope>
    <source>
        <strain evidence="2 3">JZZ</strain>
    </source>
</reference>
<protein>
    <submittedName>
        <fullName evidence="2">SAM-dependent methyltransferase</fullName>
    </submittedName>
</protein>
<keyword evidence="2" id="KW-0489">Methyltransferase</keyword>
<feature type="domain" description="Methyltransferase type 11" evidence="1">
    <location>
        <begin position="43"/>
        <end position="138"/>
    </location>
</feature>
<dbReference type="InterPro" id="IPR029063">
    <property type="entry name" value="SAM-dependent_MTases_sf"/>
</dbReference>
<gene>
    <name evidence="2" type="ORF">BS101_06355</name>
</gene>
<accession>A0A1L5F5W2</accession>
<dbReference type="InterPro" id="IPR013216">
    <property type="entry name" value="Methyltransf_11"/>
</dbReference>
<evidence type="ECO:0000259" key="1">
    <source>
        <dbReference type="Pfam" id="PF08241"/>
    </source>
</evidence>
<dbReference type="SUPFAM" id="SSF53335">
    <property type="entry name" value="S-adenosyl-L-methionine-dependent methyltransferases"/>
    <property type="match status" value="1"/>
</dbReference>
<dbReference type="OrthoDB" id="7365827at2"/>
<organism evidence="2 3">
    <name type="scientific">Clostridium kluyveri</name>
    <dbReference type="NCBI Taxonomy" id="1534"/>
    <lineage>
        <taxon>Bacteria</taxon>
        <taxon>Bacillati</taxon>
        <taxon>Bacillota</taxon>
        <taxon>Clostridia</taxon>
        <taxon>Eubacteriales</taxon>
        <taxon>Clostridiaceae</taxon>
        <taxon>Clostridium</taxon>
    </lineage>
</organism>
<sequence>MNSVAYFDSIADRWNVIREDYFEDRLKYIVLSKFNIKDKICSDLGCGTGFISLALSQEAKLVFSIDNSRNMLKELHNTSSNRGIKNIYPIKGSAVDVPLFDESIDAVYMNMALHHVVDAEKVVKEAYRILKNKGMFIISDVEEHDGEWARIEMHDEWLGFSHEQIKHWMNEAGFKKIGIETTELKCKAYSSKGEYTETGIFIASGVKEGE</sequence>
<dbReference type="GO" id="GO:0008757">
    <property type="term" value="F:S-adenosylmethionine-dependent methyltransferase activity"/>
    <property type="evidence" value="ECO:0007669"/>
    <property type="project" value="InterPro"/>
</dbReference>
<dbReference type="Gene3D" id="3.40.50.150">
    <property type="entry name" value="Vaccinia Virus protein VP39"/>
    <property type="match status" value="1"/>
</dbReference>